<dbReference type="EMBL" id="MLJW01000036">
    <property type="protein sequence ID" value="OIR07619.1"/>
    <property type="molecule type" value="Genomic_DNA"/>
</dbReference>
<proteinExistence type="predicted"/>
<sequence>MKPQNNSTKFYVKLYHSKRNGEPIYKMVEFRDDQIVKAFEAERIKSCLDHFGLPSDDEYLIYWMFNCEEVEMPEEEAVFSKN</sequence>
<protein>
    <submittedName>
        <fullName evidence="1">Uncharacterized protein</fullName>
    </submittedName>
</protein>
<organism evidence="1">
    <name type="scientific">mine drainage metagenome</name>
    <dbReference type="NCBI Taxonomy" id="410659"/>
    <lineage>
        <taxon>unclassified sequences</taxon>
        <taxon>metagenomes</taxon>
        <taxon>ecological metagenomes</taxon>
    </lineage>
</organism>
<evidence type="ECO:0000313" key="1">
    <source>
        <dbReference type="EMBL" id="OIR07619.1"/>
    </source>
</evidence>
<reference evidence="1" key="1">
    <citation type="submission" date="2016-10" db="EMBL/GenBank/DDBJ databases">
        <title>Sequence of Gallionella enrichment culture.</title>
        <authorList>
            <person name="Poehlein A."/>
            <person name="Muehling M."/>
            <person name="Daniel R."/>
        </authorList>
    </citation>
    <scope>NUCLEOTIDE SEQUENCE</scope>
</reference>
<gene>
    <name evidence="1" type="ORF">GALL_102820</name>
</gene>
<accession>A0A1J5SI93</accession>
<dbReference type="AlphaFoldDB" id="A0A1J5SI93"/>
<name>A0A1J5SI93_9ZZZZ</name>
<comment type="caution">
    <text evidence="1">The sequence shown here is derived from an EMBL/GenBank/DDBJ whole genome shotgun (WGS) entry which is preliminary data.</text>
</comment>